<dbReference type="EMBL" id="FUEG01000001">
    <property type="protein sequence ID" value="SJK98370.1"/>
    <property type="molecule type" value="Genomic_DNA"/>
</dbReference>
<evidence type="ECO:0000313" key="2">
    <source>
        <dbReference type="EMBL" id="SJK98370.1"/>
    </source>
</evidence>
<feature type="region of interest" description="Disordered" evidence="1">
    <location>
        <begin position="1"/>
        <end position="106"/>
    </location>
</feature>
<keyword evidence="3" id="KW-1185">Reference proteome</keyword>
<gene>
    <name evidence="2" type="ORF">ARMOST_01635</name>
</gene>
<organism evidence="2 3">
    <name type="scientific">Armillaria ostoyae</name>
    <name type="common">Armillaria root rot fungus</name>
    <dbReference type="NCBI Taxonomy" id="47428"/>
    <lineage>
        <taxon>Eukaryota</taxon>
        <taxon>Fungi</taxon>
        <taxon>Dikarya</taxon>
        <taxon>Basidiomycota</taxon>
        <taxon>Agaricomycotina</taxon>
        <taxon>Agaricomycetes</taxon>
        <taxon>Agaricomycetidae</taxon>
        <taxon>Agaricales</taxon>
        <taxon>Marasmiineae</taxon>
        <taxon>Physalacriaceae</taxon>
        <taxon>Armillaria</taxon>
    </lineage>
</organism>
<dbReference type="STRING" id="47428.A0A284QPN5"/>
<reference evidence="3" key="1">
    <citation type="journal article" date="2017" name="Nat. Ecol. Evol.">
        <title>Genome expansion and lineage-specific genetic innovations in the forest pathogenic fungi Armillaria.</title>
        <authorList>
            <person name="Sipos G."/>
            <person name="Prasanna A.N."/>
            <person name="Walter M.C."/>
            <person name="O'Connor E."/>
            <person name="Balint B."/>
            <person name="Krizsan K."/>
            <person name="Kiss B."/>
            <person name="Hess J."/>
            <person name="Varga T."/>
            <person name="Slot J."/>
            <person name="Riley R."/>
            <person name="Boka B."/>
            <person name="Rigling D."/>
            <person name="Barry K."/>
            <person name="Lee J."/>
            <person name="Mihaltcheva S."/>
            <person name="LaButti K."/>
            <person name="Lipzen A."/>
            <person name="Waldron R."/>
            <person name="Moloney N.M."/>
            <person name="Sperisen C."/>
            <person name="Kredics L."/>
            <person name="Vagvoelgyi C."/>
            <person name="Patrignani A."/>
            <person name="Fitzpatrick D."/>
            <person name="Nagy I."/>
            <person name="Doyle S."/>
            <person name="Anderson J.B."/>
            <person name="Grigoriev I.V."/>
            <person name="Gueldener U."/>
            <person name="Muensterkoetter M."/>
            <person name="Nagy L.G."/>
        </authorList>
    </citation>
    <scope>NUCLEOTIDE SEQUENCE [LARGE SCALE GENOMIC DNA]</scope>
    <source>
        <strain evidence="3">C18/9</strain>
    </source>
</reference>
<dbReference type="OMA" id="EGNAHQE"/>
<dbReference type="Proteomes" id="UP000219338">
    <property type="component" value="Unassembled WGS sequence"/>
</dbReference>
<evidence type="ECO:0000313" key="3">
    <source>
        <dbReference type="Proteomes" id="UP000219338"/>
    </source>
</evidence>
<name>A0A284QPN5_ARMOS</name>
<evidence type="ECO:0000256" key="1">
    <source>
        <dbReference type="SAM" id="MobiDB-lite"/>
    </source>
</evidence>
<sequence length="106" mass="11620">MTSDSNPSKSTGRYQSMKGNIVETVGKLTGSKGLQQSGAGAEERRREETEYNAARAQGYAEGSRDRANDYKEIIASLARDKPESTQAEGNAHQEKGQKQQELNRQA</sequence>
<accession>A0A284QPN5</accession>
<dbReference type="OrthoDB" id="9999611at2759"/>
<feature type="compositionally biased region" description="Polar residues" evidence="1">
    <location>
        <begin position="1"/>
        <end position="18"/>
    </location>
</feature>
<protein>
    <recommendedName>
        <fullName evidence="4">Mismatch base pair and cruciform DNA recognition protein Hmp1</fullName>
    </recommendedName>
</protein>
<dbReference type="AlphaFoldDB" id="A0A284QPN5"/>
<proteinExistence type="predicted"/>
<evidence type="ECO:0008006" key="4">
    <source>
        <dbReference type="Google" id="ProtNLM"/>
    </source>
</evidence>
<feature type="compositionally biased region" description="Basic and acidic residues" evidence="1">
    <location>
        <begin position="62"/>
        <end position="83"/>
    </location>
</feature>